<keyword evidence="27" id="KW-1133">Transmembrane helix</keyword>
<feature type="domain" description="Peptidase C4" evidence="31">
    <location>
        <begin position="1965"/>
        <end position="2184"/>
    </location>
</feature>
<keyword evidence="17" id="KW-0067">ATP-binding</keyword>
<dbReference type="Pfam" id="PF00863">
    <property type="entry name" value="Peptidase_C4"/>
    <property type="match status" value="1"/>
</dbReference>
<keyword evidence="13" id="KW-0547">Nucleotide-binding</keyword>
<name>A0A8E7IJH1_9POTY</name>
<comment type="catalytic activity">
    <reaction evidence="1">
        <text>Hydrolyzes glutaminyl bonds, and activity is further restricted by preferences for the amino acids in P6 - P1' that vary with the species of potyvirus, e.g. Glu-Xaa-Xaa-Tyr-Xaa-Gln-|-(Ser or Gly) for the enzyme from tobacco etch virus. The natural substrate is the viral polyprotein, but other proteins and oligopeptides containing the appropriate consensus sequence are also cleaved.</text>
        <dbReference type="EC" id="3.4.22.44"/>
    </reaction>
</comment>
<dbReference type="InterPro" id="IPR011545">
    <property type="entry name" value="DEAD/DEAH_box_helicase_dom"/>
</dbReference>
<keyword evidence="19" id="KW-0693">Viral RNA replication</keyword>
<keyword evidence="11" id="KW-0945">Host-virus interaction</keyword>
<evidence type="ECO:0000259" key="33">
    <source>
        <dbReference type="PROSITE" id="PS51871"/>
    </source>
</evidence>
<dbReference type="GO" id="GO:0005198">
    <property type="term" value="F:structural molecule activity"/>
    <property type="evidence" value="ECO:0007669"/>
    <property type="project" value="InterPro"/>
</dbReference>
<dbReference type="GO" id="GO:0003968">
    <property type="term" value="F:RNA-directed RNA polymerase activity"/>
    <property type="evidence" value="ECO:0007669"/>
    <property type="project" value="InterPro"/>
</dbReference>
<dbReference type="InterPro" id="IPR014001">
    <property type="entry name" value="Helicase_ATP-bd"/>
</dbReference>
<evidence type="ECO:0000256" key="23">
    <source>
        <dbReference type="ARBA" id="ARBA00034108"/>
    </source>
</evidence>
<feature type="domain" description="Peptidase S30" evidence="33">
    <location>
        <begin position="99"/>
        <end position="223"/>
    </location>
</feature>
<dbReference type="SMART" id="SM00487">
    <property type="entry name" value="DEXDc"/>
    <property type="match status" value="1"/>
</dbReference>
<dbReference type="PROSITE" id="PS51436">
    <property type="entry name" value="POTYVIRUS_NIA_PRO"/>
    <property type="match status" value="1"/>
</dbReference>
<keyword evidence="15" id="KW-0347">Helicase</keyword>
<evidence type="ECO:0000259" key="32">
    <source>
        <dbReference type="PROSITE" id="PS51744"/>
    </source>
</evidence>
<dbReference type="Pfam" id="PF13608">
    <property type="entry name" value="Potyvirid-P3"/>
    <property type="match status" value="1"/>
</dbReference>
<evidence type="ECO:0000256" key="15">
    <source>
        <dbReference type="ARBA" id="ARBA00022806"/>
    </source>
</evidence>
<evidence type="ECO:0000256" key="22">
    <source>
        <dbReference type="ARBA" id="ARBA00029422"/>
    </source>
</evidence>
<sequence length="3029" mass="343058">MTTLLFGAIETFVPYELDTTHLVKIHDVDQISEGAPFVVETAIAEINEITPEDWKPTFNHNQTPELQRGGHIDQSLVDEVYGEFQEPYKSFRKSAFDGNPVKGDVGNIMRALRNLARSDQVIEVCDSRKPAKFNKIGKRMWQAQVLHLKGIKRNKDLPSGETINLFIQQCAQIELPVVLTPGDSGKIYRNGVTDFVVRGCIDDSYIDARVYMPTNAVMRLIHYSSDDGPSMKTALPTKHECDHEFPITLSTEFLQGLVDGIMQCTSVICRQCVLKSATRDAHMIREQLTKSSFVTTYLQTLGLEPIHAIISKLASEPRLLGDENKLTDISLSLKTKDGGQFRILDAVVEAICHALVGDARAFEKVHEPLQTLLNHLEKTQHLKELPAPINFRNKFVPRALQYSQIIADGLIAHGDTEFWDFSAFHMLKVYDKYYEKIPTVQQAAMMTTRTTPKTTRNLATNLLLIEKDITRFREQLITSDLEQGPITDDCITKCNHKTIYHASCVTDHDGNATESHIILPTIGYMGVNADEIVKMPRDVAQMCVAKDGYCYMNIFMNMFMHVNSLAITQLAERILRLGDELGEWPTLQDVASQCAKLCIFFPSVQETGLPRILVDHINKTIHVVDMFGSNTTGYHILKANTVKQLISFSQPNVSSPLKHYLVGGRDELSGLKELLKATTSMKRFEKQLEVDPYLIIYSALSPTVIKALHTSGSLQVAIRHFMVKDTTLRDVATMLRTMAKKQSVSKSYIQQIYYTRGELHHLVNNMPQPSTAEHKNTCTEAQNYLNQLYQCVMANTQLVEAGFTNSFEWRLEQEKMLSEFQQHYLAELPYCARLRYLWRQYRQSRVDSIRNDLNIAARLHTTLKSYTQVCSDTTCNTIAKVKGKCTAMIGRTRQKVYQVVQRGITSGILAMLPDLKTHVGFGAMLAMIFVLLGVFNRILYGYRQYKLRKWEEKEERLNDLIGLYWFRFFEPGATYNTEDMNAFVQFVESRDKEVAKHCRKLFHKDITLQAKTKQQVNYEKIIALMTLFMMYFDNVKSDVLYSTLNKLKTIFSTLGQETIMLQSEEKIVLDNLIKDQTEEKGFVHFELVNNKRTGSAIHDVKFQDFWEQQLRTGRTIQHQRGVGNFFEFTRATADTVVNQIGLSTDRMFTIRGPVGSGKSTALPYMLHQKGRVLVLEPTRPLATNVWKQLYTEQWNHTYASLRMRGNVVIGTPQLSIMTTGYALRHYLNNISELSQIDYILFDECHVADANADAFVSMLSQQRHKAKVLFVSATPVGKEAEFKPPYSVEIHSVENLSFGAFAENQKTGCDSDATKYGCNILVYVASYNDVDTLAHALNSKGFKTTLIDGRTMKNGQTEIPTEGTPRKPHFIIATNIIENGVTLDIDVVVDFGQKVVPQLDLDQRLIRCVRESVTFGERIQRSGRVGRTRPGTVIKIGNTAPAPLHVPELVATEAAFLCFAYDLPLMTVNVASSFLDNCTRRQARTMMNIELPIYVTKYLVHYDGSVHPSIMKILTPYIHNASSIQTSENALPWQTSSTWFDVHHYGNSQQLMDLEPSTRIPFLANEVPSRFYRDIWTAINKHRPKPCDIQLRSIPKQRIMITLESDPTAIARSIRIIDELLAAEMAKKLELEQAALNGTFCQGTMQSLVNRIRANYTTTDCAANIDKLEQIKNELATCKTFTEDELNGALSDTMYGLGVITLQSKEEVVQHLGLRGTYDGRKITHDILLGFGVLVGSLWMLFATVKWYADDGFLLESHETKNIDQIIAESQSKDKMALEARNLSKRARQKQSYQRARDRKTYGEDVADFDKEAASYGKKKGKPRTHQGMKQRFVNMYGVSPDEYSLVRYLDPITGYTIDEQTNTSNIELVREEFQNVRSDLHDEFMLRPGHGVIPTQLEAYVYNPDTQAALKIDLTPHDSDYRCNNGKIAGFSNHDGDLRQTGRAIPIPITSLPPQKPIDSLNLEGQSTCRGIMDLTPLANHVVHATARFYKSNILTDKSLRGIAYGSLTILPSHLFNNERRTLTFKTTRGVFVVPEGTELNVRQVDKLDILVLRNPKDMPPFSKKLNFRGPKQGECVFLLDNTHNSVDARPLMSSQSTIYKSTQNYWVHTISTKEGQCGTPIVAVSDLAIVGIHTGSSTTRNINYFTALPENFKTVLEDELSEWKTNWHFKPELVDWQGHKIADEQPTEITADRIFATLNLQSKEISYTWFTKVLTGNLQLVGELRNTLITKHVIRGHNHMFKLFLELHDDAKTFFEPLLDHYAPSRLNKDAFIKDIMKYSEPTVVGVLDQDLLVQATHKVVQTLKNAGIKECVYVTDSSAIFQSLNLDAATGVQYGGKKKTFFSNWSEEDFSCYHYKCLKRLFEGKMGIWNGSLKAELRPNAKVLANKTRVYTAAPVEVLVAAKTCVDDFNNQFYDHHLDGPWTVGITKFRGGWHQFLTKFPEAWVYCHADGSRFDSSLAPVLINAVCEIRMHFQEHWPIGMEMLRNLYTQIVYTPIATPDGSVIKKFKGNNSGQPSTVVDNTLMVIISMEYAKIKLKITDDEIVYFCNGDDLAIAIKPERASELNSFGEIFSTLGLSYDFGNIVSDRTQISFMSHKGIHHDDIYIPKLEPERIVAILQWNRTSEFEHELDALNAALIESYGYPQLEHYIRVYYNWLLEQHPYNTLASIGKAPYISKLALRNLYDGKGVTSDEIQLYKEAMQHVPVFDTFQLQAGETSVKPTLTGLTAAPDVETDTAKKTRLAANKAIKEKFKTDSDAWDTAHPTDKVERPSNATITSEETAASTTTAGTEPVVPQNDLGDGKHGEGVFKAPKLELEKRQIRIPKVGGKLAINTKALNSLTATSYDLSGKKSTQRQFENWYNGAKKDYGLDDDAFQLLVTAFVVWCIHNGTSDKMTGNFKAKFGDSEEDYPVGPFVHHANPTLRQIMMHYSDVAEQYIVDQNRKHKFMPRWGMQRNILDYNYAQYAFDFYEVTDRTPPVARNLIMNTKAAAVRNGGNKILGLDGNVTLKPQEVDHHTVADREIGRITN</sequence>
<dbReference type="InterPro" id="IPR001592">
    <property type="entry name" value="Poty_coat"/>
</dbReference>
<evidence type="ECO:0000256" key="12">
    <source>
        <dbReference type="ARBA" id="ARBA00022632"/>
    </source>
</evidence>
<dbReference type="InterPro" id="IPR013648">
    <property type="entry name" value="PP_Potyviridae"/>
</dbReference>
<dbReference type="InterPro" id="IPR031159">
    <property type="entry name" value="HC_PRO_CPD_dom"/>
</dbReference>
<dbReference type="Pfam" id="PF08440">
    <property type="entry name" value="Poty_PP"/>
    <property type="match status" value="1"/>
</dbReference>
<accession>A0A8E7IJH1</accession>
<dbReference type="InterPro" id="IPR039560">
    <property type="entry name" value="Potyvirid-P3"/>
</dbReference>
<evidence type="ECO:0000256" key="25">
    <source>
        <dbReference type="PROSITE-ProRule" id="PRU01080"/>
    </source>
</evidence>
<dbReference type="PROSITE" id="PS51194">
    <property type="entry name" value="HELICASE_CTER"/>
    <property type="match status" value="1"/>
</dbReference>
<dbReference type="PANTHER" id="PTHR43519">
    <property type="entry name" value="ATP-DEPENDENT RNA HELICASE HRPB"/>
    <property type="match status" value="1"/>
</dbReference>
<evidence type="ECO:0000256" key="19">
    <source>
        <dbReference type="ARBA" id="ARBA00022953"/>
    </source>
</evidence>
<keyword evidence="20" id="KW-0899">Viral immunoevasion</keyword>
<evidence type="ECO:0000256" key="3">
    <source>
        <dbReference type="ARBA" id="ARBA00006064"/>
    </source>
</evidence>
<evidence type="ECO:0000259" key="30">
    <source>
        <dbReference type="PROSITE" id="PS51194"/>
    </source>
</evidence>
<evidence type="ECO:0000256" key="14">
    <source>
        <dbReference type="ARBA" id="ARBA00022801"/>
    </source>
</evidence>
<keyword evidence="5" id="KW-0941">Suppressor of RNA silencing</keyword>
<dbReference type="EMBL" id="MW314142">
    <property type="protein sequence ID" value="QVX19873.1"/>
    <property type="molecule type" value="Genomic_RNA"/>
</dbReference>
<comment type="similarity">
    <text evidence="3">Belongs to the potyviridae genome polyprotein family.</text>
</comment>
<keyword evidence="27" id="KW-0812">Transmembrane</keyword>
<keyword evidence="16" id="KW-0788">Thiol protease</keyword>
<dbReference type="InterPro" id="IPR007094">
    <property type="entry name" value="RNA-dir_pol_PSvirus"/>
</dbReference>
<dbReference type="Pfam" id="PF00270">
    <property type="entry name" value="DEAD"/>
    <property type="match status" value="1"/>
</dbReference>
<dbReference type="PROSITE" id="PS51871">
    <property type="entry name" value="PV_P1_PRO"/>
    <property type="match status" value="1"/>
</dbReference>
<keyword evidence="12" id="KW-1090">Inhibition of host innate immune response by virus</keyword>
<keyword evidence="27" id="KW-0472">Membrane</keyword>
<evidence type="ECO:0000256" key="18">
    <source>
        <dbReference type="ARBA" id="ARBA00022844"/>
    </source>
</evidence>
<keyword evidence="14" id="KW-0378">Hydrolase</keyword>
<dbReference type="InterPro" id="IPR001456">
    <property type="entry name" value="HC-pro"/>
</dbReference>
<keyword evidence="6" id="KW-1036">Host cytoplasmic vesicle</keyword>
<dbReference type="Pfam" id="PF00851">
    <property type="entry name" value="Peptidase_C6"/>
    <property type="match status" value="1"/>
</dbReference>
<evidence type="ECO:0000256" key="8">
    <source>
        <dbReference type="ARBA" id="ARBA00022520"/>
    </source>
</evidence>
<dbReference type="GO" id="GO:0016818">
    <property type="term" value="F:hydrolase activity, acting on acid anhydrides, in phosphorus-containing anhydrides"/>
    <property type="evidence" value="ECO:0007669"/>
    <property type="project" value="InterPro"/>
</dbReference>
<protein>
    <recommendedName>
        <fullName evidence="4">Genome polyprotein</fullName>
    </recommendedName>
</protein>
<dbReference type="Pfam" id="PF00680">
    <property type="entry name" value="RdRP_1"/>
    <property type="match status" value="1"/>
</dbReference>
<feature type="domain" description="Helicase ATP-binding" evidence="29">
    <location>
        <begin position="1139"/>
        <end position="1292"/>
    </location>
</feature>
<evidence type="ECO:0000256" key="16">
    <source>
        <dbReference type="ARBA" id="ARBA00022807"/>
    </source>
</evidence>
<evidence type="ECO:0000256" key="24">
    <source>
        <dbReference type="ARBA" id="ARBA00045403"/>
    </source>
</evidence>
<evidence type="ECO:0000259" key="29">
    <source>
        <dbReference type="PROSITE" id="PS51192"/>
    </source>
</evidence>
<dbReference type="Pfam" id="PF01577">
    <property type="entry name" value="Peptidase_S30"/>
    <property type="match status" value="1"/>
</dbReference>
<dbReference type="PROSITE" id="PS51192">
    <property type="entry name" value="HELICASE_ATP_BIND_1"/>
    <property type="match status" value="1"/>
</dbReference>
<evidence type="ECO:0000256" key="4">
    <source>
        <dbReference type="ARBA" id="ARBA00020107"/>
    </source>
</evidence>
<feature type="transmembrane region" description="Helical" evidence="27">
    <location>
        <begin position="919"/>
        <end position="940"/>
    </location>
</feature>
<evidence type="ECO:0000256" key="17">
    <source>
        <dbReference type="ARBA" id="ARBA00022840"/>
    </source>
</evidence>
<feature type="compositionally biased region" description="Low complexity" evidence="26">
    <location>
        <begin position="2773"/>
        <end position="2792"/>
    </location>
</feature>
<feature type="active site" description="For helper component proteinase activity" evidence="25">
    <location>
        <position position="550"/>
    </location>
</feature>
<evidence type="ECO:0000256" key="13">
    <source>
        <dbReference type="ARBA" id="ARBA00022741"/>
    </source>
</evidence>
<evidence type="ECO:0000256" key="5">
    <source>
        <dbReference type="ARBA" id="ARBA00022463"/>
    </source>
</evidence>
<dbReference type="GO" id="GO:0052170">
    <property type="term" value="P:symbiont-mediated suppression of host innate immune response"/>
    <property type="evidence" value="ECO:0007669"/>
    <property type="project" value="UniProtKB-KW"/>
</dbReference>
<dbReference type="SMART" id="SM00490">
    <property type="entry name" value="HELICc"/>
    <property type="match status" value="1"/>
</dbReference>
<dbReference type="Pfam" id="PF00767">
    <property type="entry name" value="Poty_coat"/>
    <property type="match status" value="1"/>
</dbReference>
<dbReference type="InterPro" id="IPR001730">
    <property type="entry name" value="Potyv_NIa-pro_dom"/>
</dbReference>
<keyword evidence="18" id="KW-0946">Virion</keyword>
<keyword evidence="7" id="KW-1139">Helical capsid protein</keyword>
<dbReference type="InterPro" id="IPR002540">
    <property type="entry name" value="Pept_S30_P1_potyvir"/>
</dbReference>
<keyword evidence="16" id="KW-0645">Protease</keyword>
<comment type="function">
    <text evidence="22">Has helicase activity. It may be involved in replication.</text>
</comment>
<organism evidence="34">
    <name type="scientific">Spartina mottle virus</name>
    <dbReference type="NCBI Taxonomy" id="190503"/>
    <lineage>
        <taxon>Viruses</taxon>
        <taxon>Riboviria</taxon>
        <taxon>Orthornavirae</taxon>
        <taxon>Pisuviricota</taxon>
        <taxon>Stelpaviricetes</taxon>
        <taxon>Patatavirales</taxon>
        <taxon>Potyviridae</taxon>
        <taxon>Phragmivirus</taxon>
        <taxon>Phragmivirus spartinae</taxon>
    </lineage>
</organism>
<proteinExistence type="inferred from homology"/>
<evidence type="ECO:0000256" key="6">
    <source>
        <dbReference type="ARBA" id="ARBA00022488"/>
    </source>
</evidence>
<dbReference type="GO" id="GO:0044161">
    <property type="term" value="C:host cell cytoplasmic vesicle"/>
    <property type="evidence" value="ECO:0007669"/>
    <property type="project" value="UniProtKB-SubCell"/>
</dbReference>
<comment type="function">
    <text evidence="24">Mediates the cap-independent, EIF4E-dependent translation of viral genomic RNAs. Binds to the cap-binding site of host EIF4E and thus interferes with the host EIF4E-dependent mRNA export and translation. VPg-RNA directly binds EIF4E and is a template for transcription. Also forms trimeric complexes with EIF4E-EIF4G, which are templates for translation.</text>
</comment>
<dbReference type="PROSITE" id="PS50507">
    <property type="entry name" value="RDRP_SSRNA_POS"/>
    <property type="match status" value="1"/>
</dbReference>
<dbReference type="PANTHER" id="PTHR43519:SF1">
    <property type="entry name" value="ATP-DEPENDENT RNA HELICASE HRPB"/>
    <property type="match status" value="1"/>
</dbReference>
<comment type="function">
    <text evidence="21">Involved in aphid transmission, cell-to-cell and systemis movement, encapsidation of the viral RNA and in the regulation of viral RNA amplification.</text>
</comment>
<dbReference type="Pfam" id="PF00271">
    <property type="entry name" value="Helicase_C"/>
    <property type="match status" value="1"/>
</dbReference>
<dbReference type="PROSITE" id="PS51744">
    <property type="entry name" value="HC_PRO_CPD"/>
    <property type="match status" value="1"/>
</dbReference>
<dbReference type="GO" id="GO:0006351">
    <property type="term" value="P:DNA-templated transcription"/>
    <property type="evidence" value="ECO:0007669"/>
    <property type="project" value="InterPro"/>
</dbReference>
<evidence type="ECO:0000256" key="2">
    <source>
        <dbReference type="ARBA" id="ARBA00004328"/>
    </source>
</evidence>
<keyword evidence="10" id="KW-0167">Capsid protein</keyword>
<dbReference type="GO" id="GO:0019029">
    <property type="term" value="C:helical viral capsid"/>
    <property type="evidence" value="ECO:0007669"/>
    <property type="project" value="UniProtKB-KW"/>
</dbReference>
<feature type="active site" description="For helper component proteinase activity" evidence="25">
    <location>
        <position position="622"/>
    </location>
</feature>
<dbReference type="InterPro" id="IPR001650">
    <property type="entry name" value="Helicase_C-like"/>
</dbReference>
<keyword evidence="8" id="KW-0191">Covalent protein-RNA linkage</keyword>
<reference evidence="34" key="1">
    <citation type="journal article" date="2021" name="Plant Pathol.">
        <title>Complete genome sequences and properties of Spartina mottle virus isolates from hybrid Bermuda grass (Cynodon dactylon x Cynodon transvaalensis).</title>
        <authorList>
            <person name="Thomas J.E."/>
            <person name="Raymond M."/>
            <person name="Tran N.T."/>
            <person name="Crew K.S."/>
            <person name="Teo A.C."/>
            <person name="Geering A.D.W."/>
        </authorList>
    </citation>
    <scope>NUCLEOTIDE SEQUENCE</scope>
    <source>
        <strain evidence="34">Q1371</strain>
    </source>
</reference>
<comment type="subcellular location">
    <subcellularLocation>
        <location evidence="23">Host cytoplasmic vesicle</location>
    </subcellularLocation>
    <subcellularLocation>
        <location evidence="2">Virion</location>
    </subcellularLocation>
</comment>
<evidence type="ECO:0000256" key="9">
    <source>
        <dbReference type="ARBA" id="ARBA00022553"/>
    </source>
</evidence>
<feature type="domain" description="Helicase C-terminal" evidence="30">
    <location>
        <begin position="1311"/>
        <end position="1470"/>
    </location>
</feature>
<evidence type="ECO:0000259" key="28">
    <source>
        <dbReference type="PROSITE" id="PS50507"/>
    </source>
</evidence>
<keyword evidence="9" id="KW-0597">Phosphoprotein</keyword>
<evidence type="ECO:0000256" key="20">
    <source>
        <dbReference type="ARBA" id="ARBA00023280"/>
    </source>
</evidence>
<evidence type="ECO:0000256" key="27">
    <source>
        <dbReference type="SAM" id="Phobius"/>
    </source>
</evidence>
<evidence type="ECO:0000313" key="34">
    <source>
        <dbReference type="EMBL" id="QVX19873.1"/>
    </source>
</evidence>
<dbReference type="GO" id="GO:0004197">
    <property type="term" value="F:cysteine-type endopeptidase activity"/>
    <property type="evidence" value="ECO:0007669"/>
    <property type="project" value="InterPro"/>
</dbReference>
<evidence type="ECO:0000256" key="21">
    <source>
        <dbReference type="ARBA" id="ARBA00029405"/>
    </source>
</evidence>
<dbReference type="GO" id="GO:0005524">
    <property type="term" value="F:ATP binding"/>
    <property type="evidence" value="ECO:0007669"/>
    <property type="project" value="UniProtKB-KW"/>
</dbReference>
<evidence type="ECO:0000256" key="10">
    <source>
        <dbReference type="ARBA" id="ARBA00022561"/>
    </source>
</evidence>
<dbReference type="GO" id="GO:0006508">
    <property type="term" value="P:proteolysis"/>
    <property type="evidence" value="ECO:0007669"/>
    <property type="project" value="InterPro"/>
</dbReference>
<evidence type="ECO:0000256" key="11">
    <source>
        <dbReference type="ARBA" id="ARBA00022581"/>
    </source>
</evidence>
<feature type="domain" description="RdRp catalytic" evidence="28">
    <location>
        <begin position="2446"/>
        <end position="2566"/>
    </location>
</feature>
<evidence type="ECO:0000259" key="31">
    <source>
        <dbReference type="PROSITE" id="PS51436"/>
    </source>
</evidence>
<dbReference type="GO" id="GO:0003723">
    <property type="term" value="F:RNA binding"/>
    <property type="evidence" value="ECO:0007669"/>
    <property type="project" value="InterPro"/>
</dbReference>
<dbReference type="GO" id="GO:0004386">
    <property type="term" value="F:helicase activity"/>
    <property type="evidence" value="ECO:0007669"/>
    <property type="project" value="UniProtKB-KW"/>
</dbReference>
<dbReference type="GO" id="GO:0039694">
    <property type="term" value="P:viral RNA genome replication"/>
    <property type="evidence" value="ECO:0007669"/>
    <property type="project" value="InterPro"/>
</dbReference>
<feature type="region of interest" description="Disordered" evidence="26">
    <location>
        <begin position="2756"/>
        <end position="2804"/>
    </location>
</feature>
<evidence type="ECO:0000256" key="1">
    <source>
        <dbReference type="ARBA" id="ARBA00000785"/>
    </source>
</evidence>
<evidence type="ECO:0000256" key="26">
    <source>
        <dbReference type="SAM" id="MobiDB-lite"/>
    </source>
</evidence>
<evidence type="ECO:0000256" key="7">
    <source>
        <dbReference type="ARBA" id="ARBA00022497"/>
    </source>
</evidence>
<dbReference type="InterPro" id="IPR001205">
    <property type="entry name" value="RNA-dir_pol_C"/>
</dbReference>
<feature type="domain" description="Peptidase C6" evidence="32">
    <location>
        <begin position="542"/>
        <end position="663"/>
    </location>
</feature>
<dbReference type="CDD" id="cd23175">
    <property type="entry name" value="ps-ssRNAv_Potyviridae_RdRp"/>
    <property type="match status" value="1"/>
</dbReference>